<protein>
    <submittedName>
        <fullName evidence="3">Uncharacterized protein</fullName>
    </submittedName>
</protein>
<name>A0A316MH61_9CLOT</name>
<keyword evidence="2" id="KW-0812">Transmembrane</keyword>
<keyword evidence="2" id="KW-0472">Membrane</keyword>
<keyword evidence="1" id="KW-0175">Coiled coil</keyword>
<evidence type="ECO:0000313" key="3">
    <source>
        <dbReference type="EMBL" id="PWL55803.1"/>
    </source>
</evidence>
<keyword evidence="2" id="KW-1133">Transmembrane helix</keyword>
<evidence type="ECO:0000256" key="2">
    <source>
        <dbReference type="SAM" id="Phobius"/>
    </source>
</evidence>
<feature type="coiled-coil region" evidence="1">
    <location>
        <begin position="22"/>
        <end position="49"/>
    </location>
</feature>
<feature type="transmembrane region" description="Helical" evidence="2">
    <location>
        <begin position="225"/>
        <end position="247"/>
    </location>
</feature>
<feature type="transmembrane region" description="Helical" evidence="2">
    <location>
        <begin position="197"/>
        <end position="219"/>
    </location>
</feature>
<feature type="transmembrane region" description="Helical" evidence="2">
    <location>
        <begin position="271"/>
        <end position="293"/>
    </location>
</feature>
<feature type="transmembrane region" description="Helical" evidence="2">
    <location>
        <begin position="139"/>
        <end position="161"/>
    </location>
</feature>
<accession>A0A316MH61</accession>
<sequence length="326" mass="36136">MDTIVNYIENVFKTLPKTEELKKLKSEILNNMEDKYEELKKDGKTENEAIGIVISEFGNIDEIIKEFGVEINNSNAEEFFPTIYIDRVKEYLYVKKQTSFLVSIGVALCMLGAAILIMLQQMAEDRVILTGVALDTRDIVPVIILLIFVGIAVGLFIYSGITLEKFKDIEKGQFAISSSTRIFIEEDAKSIKHYKTVGIITGVILCILSPIAIFIGGMFSESGYVYGTSTLLLIVAIAVGLFINLGGNDDGHKKLLKEGEYSIESRKSDKVIGAVASIVWPIAVIIFLTWSFLFGSWGISWIVFPITGVLFGGFCSVYKSIKSVDE</sequence>
<dbReference type="EMBL" id="QAMZ01000003">
    <property type="protein sequence ID" value="PWL55803.1"/>
    <property type="molecule type" value="Genomic_DNA"/>
</dbReference>
<reference evidence="3 4" key="1">
    <citation type="submission" date="2018-03" db="EMBL/GenBank/DDBJ databases">
        <title>The uncultured portion of the human microbiome is neutrally assembled.</title>
        <authorList>
            <person name="Jeraldo P."/>
            <person name="Boardman L."/>
            <person name="White B.A."/>
            <person name="Nelson H."/>
            <person name="Goldenfeld N."/>
            <person name="Chia N."/>
        </authorList>
    </citation>
    <scope>NUCLEOTIDE SEQUENCE [LARGE SCALE GENOMIC DNA]</scope>
    <source>
        <strain evidence="3">CIM:MAG 903</strain>
    </source>
</reference>
<proteinExistence type="predicted"/>
<gene>
    <name evidence="3" type="ORF">DBY38_00485</name>
</gene>
<dbReference type="Proteomes" id="UP000246114">
    <property type="component" value="Unassembled WGS sequence"/>
</dbReference>
<comment type="caution">
    <text evidence="3">The sequence shown here is derived from an EMBL/GenBank/DDBJ whole genome shotgun (WGS) entry which is preliminary data.</text>
</comment>
<evidence type="ECO:0000313" key="4">
    <source>
        <dbReference type="Proteomes" id="UP000246114"/>
    </source>
</evidence>
<organism evidence="3 4">
    <name type="scientific">Clostridium cadaveris</name>
    <dbReference type="NCBI Taxonomy" id="1529"/>
    <lineage>
        <taxon>Bacteria</taxon>
        <taxon>Bacillati</taxon>
        <taxon>Bacillota</taxon>
        <taxon>Clostridia</taxon>
        <taxon>Eubacteriales</taxon>
        <taxon>Clostridiaceae</taxon>
        <taxon>Clostridium</taxon>
    </lineage>
</organism>
<dbReference type="NCBIfam" id="NF038403">
    <property type="entry name" value="perm_prefix_1"/>
    <property type="match status" value="1"/>
</dbReference>
<dbReference type="InterPro" id="IPR047928">
    <property type="entry name" value="Perm_prefix_1"/>
</dbReference>
<feature type="transmembrane region" description="Helical" evidence="2">
    <location>
        <begin position="299"/>
        <end position="318"/>
    </location>
</feature>
<evidence type="ECO:0000256" key="1">
    <source>
        <dbReference type="SAM" id="Coils"/>
    </source>
</evidence>
<dbReference type="AlphaFoldDB" id="A0A316MH61"/>
<feature type="transmembrane region" description="Helical" evidence="2">
    <location>
        <begin position="99"/>
        <end position="119"/>
    </location>
</feature>